<organism evidence="2 3">
    <name type="scientific">Euplotes crassus</name>
    <dbReference type="NCBI Taxonomy" id="5936"/>
    <lineage>
        <taxon>Eukaryota</taxon>
        <taxon>Sar</taxon>
        <taxon>Alveolata</taxon>
        <taxon>Ciliophora</taxon>
        <taxon>Intramacronucleata</taxon>
        <taxon>Spirotrichea</taxon>
        <taxon>Hypotrichia</taxon>
        <taxon>Euplotida</taxon>
        <taxon>Euplotidae</taxon>
        <taxon>Moneuplotes</taxon>
    </lineage>
</organism>
<gene>
    <name evidence="2" type="ORF">ECRASSUSDP1_LOCUS26520</name>
</gene>
<evidence type="ECO:0000313" key="3">
    <source>
        <dbReference type="Proteomes" id="UP001295684"/>
    </source>
</evidence>
<comment type="caution">
    <text evidence="2">The sequence shown here is derived from an EMBL/GenBank/DDBJ whole genome shotgun (WGS) entry which is preliminary data.</text>
</comment>
<dbReference type="Proteomes" id="UP001295684">
    <property type="component" value="Unassembled WGS sequence"/>
</dbReference>
<evidence type="ECO:0000256" key="1">
    <source>
        <dbReference type="SAM" id="MobiDB-lite"/>
    </source>
</evidence>
<dbReference type="AlphaFoldDB" id="A0AAD2D9Y3"/>
<reference evidence="2" key="1">
    <citation type="submission" date="2023-07" db="EMBL/GenBank/DDBJ databases">
        <authorList>
            <consortium name="AG Swart"/>
            <person name="Singh M."/>
            <person name="Singh A."/>
            <person name="Seah K."/>
            <person name="Emmerich C."/>
        </authorList>
    </citation>
    <scope>NUCLEOTIDE SEQUENCE</scope>
    <source>
        <strain evidence="2">DP1</strain>
    </source>
</reference>
<sequence>MKVLLVDAMMSGRKGRTRFAAFLKVLKQAFEKHSKIQQIDSDFEIILCQNTFTNFQGSAVDKHNIDSYILNPHLVNKIDMFFFAIEGNLLPWTKKARKIAKLFSIAKKSNKPLFGTGGSMQFLAYYCATDMLQCEVINGGEKGSSLSEISKYNKIARNKIQEKEKCETVGSIVKKDSKAKLHKLLFPFEDNFVFLDDSNGDYYCYKSPNLDSSPGQISSTNKTQEYEEWIPMGNFGLHNYHKTTKNHLTKSKKFKLTDSIITSKLTDTQCTLLPKYLGHYLLQSLPLQFLVTCSNTFDPHPSPFSYTTLAESSRGPLVVTHDQAVVVQFEVSNGGDQSCMSLMNNFVMHHTNRIYNFCVDQKSPSASFDPNKISNLALAVKKICHERRLVADGGISRMEKSMPKSGSVLCLQNSILARCNSINKIPIVGKSINTRQGSSKGSKAFVVQSMYKNGCRDALYSRESKITKSSLALKTEGLVNYKSVIAFKNKNLDCSRSDNELSTYCDITVENKPSGRKGKVLPTNKLYVSGRDKLKSAGLPKGCSRNTNVRLRFYTKTSENQILDPDDSKLTNNTKLKIYKDHSARLSSQRKGTSRNNEIFDNPRFKTTPKLPAHKETPNPSLNYSRLQSENLKNTTCVNEEEENGITFFRIKTIPSEKLKTDAIRARKYLKGSSSKSPMSKGSKGKTIKMQSDIYRRYYSRWKQFEKMPKYDLSKPSVLASGPYLAGKATKAERTKNWISERDFVTCFGKKSSRESANFIPNYVSKAPSNPPILHKFREVKREKWVDNKGFVL</sequence>
<feature type="region of interest" description="Disordered" evidence="1">
    <location>
        <begin position="584"/>
        <end position="625"/>
    </location>
</feature>
<feature type="compositionally biased region" description="Polar residues" evidence="1">
    <location>
        <begin position="585"/>
        <end position="599"/>
    </location>
</feature>
<accession>A0AAD2D9Y3</accession>
<evidence type="ECO:0000313" key="2">
    <source>
        <dbReference type="EMBL" id="CAI2384980.1"/>
    </source>
</evidence>
<keyword evidence="3" id="KW-1185">Reference proteome</keyword>
<dbReference type="EMBL" id="CAMPGE010027338">
    <property type="protein sequence ID" value="CAI2384980.1"/>
    <property type="molecule type" value="Genomic_DNA"/>
</dbReference>
<protein>
    <submittedName>
        <fullName evidence="2">Uncharacterized protein</fullName>
    </submittedName>
</protein>
<name>A0AAD2D9Y3_EUPCR</name>
<proteinExistence type="predicted"/>